<proteinExistence type="predicted"/>
<evidence type="ECO:0000313" key="2">
    <source>
        <dbReference type="Proteomes" id="UP001234178"/>
    </source>
</evidence>
<organism evidence="1 2">
    <name type="scientific">Daphnia magna</name>
    <dbReference type="NCBI Taxonomy" id="35525"/>
    <lineage>
        <taxon>Eukaryota</taxon>
        <taxon>Metazoa</taxon>
        <taxon>Ecdysozoa</taxon>
        <taxon>Arthropoda</taxon>
        <taxon>Crustacea</taxon>
        <taxon>Branchiopoda</taxon>
        <taxon>Diplostraca</taxon>
        <taxon>Cladocera</taxon>
        <taxon>Anomopoda</taxon>
        <taxon>Daphniidae</taxon>
        <taxon>Daphnia</taxon>
    </lineage>
</organism>
<comment type="caution">
    <text evidence="1">The sequence shown here is derived from an EMBL/GenBank/DDBJ whole genome shotgun (WGS) entry which is preliminary data.</text>
</comment>
<accession>A0ABR0AA93</accession>
<protein>
    <submittedName>
        <fullName evidence="1">Uncharacterized protein</fullName>
    </submittedName>
</protein>
<name>A0ABR0AA93_9CRUS</name>
<reference evidence="1 2" key="1">
    <citation type="journal article" date="2023" name="Nucleic Acids Res.">
        <title>The hologenome of Daphnia magna reveals possible DNA methylation and microbiome-mediated evolution of the host genome.</title>
        <authorList>
            <person name="Chaturvedi A."/>
            <person name="Li X."/>
            <person name="Dhandapani V."/>
            <person name="Marshall H."/>
            <person name="Kissane S."/>
            <person name="Cuenca-Cambronero M."/>
            <person name="Asole G."/>
            <person name="Calvet F."/>
            <person name="Ruiz-Romero M."/>
            <person name="Marangio P."/>
            <person name="Guigo R."/>
            <person name="Rago D."/>
            <person name="Mirbahai L."/>
            <person name="Eastwood N."/>
            <person name="Colbourne J.K."/>
            <person name="Zhou J."/>
            <person name="Mallon E."/>
            <person name="Orsini L."/>
        </authorList>
    </citation>
    <scope>NUCLEOTIDE SEQUENCE [LARGE SCALE GENOMIC DNA]</scope>
    <source>
        <strain evidence="1">LRV0_1</strain>
    </source>
</reference>
<evidence type="ECO:0000313" key="1">
    <source>
        <dbReference type="EMBL" id="KAK4022052.1"/>
    </source>
</evidence>
<dbReference type="EMBL" id="JAOYFB010000037">
    <property type="protein sequence ID" value="KAK4022052.1"/>
    <property type="molecule type" value="Genomic_DNA"/>
</dbReference>
<sequence>MCVCVCSFAPLTGWSIARFQVCFMIGCGLSRNSKTCRCFFFVFLGKIREEEHTKKRMKADLENNHIFQNYLDIFRHLNGFPFDVKAAPEQHSFSNCCYSCMHVSRSFFSPPSYTDYIN</sequence>
<dbReference type="Proteomes" id="UP001234178">
    <property type="component" value="Unassembled WGS sequence"/>
</dbReference>
<keyword evidence="2" id="KW-1185">Reference proteome</keyword>
<gene>
    <name evidence="1" type="ORF">OUZ56_007539</name>
</gene>